<dbReference type="InterPro" id="IPR036390">
    <property type="entry name" value="WH_DNA-bd_sf"/>
</dbReference>
<organism evidence="2 3">
    <name type="scientific">Halorubrum glutamatedens</name>
    <dbReference type="NCBI Taxonomy" id="2707018"/>
    <lineage>
        <taxon>Archaea</taxon>
        <taxon>Methanobacteriati</taxon>
        <taxon>Methanobacteriota</taxon>
        <taxon>Stenosarchaea group</taxon>
        <taxon>Halobacteria</taxon>
        <taxon>Halobacteriales</taxon>
        <taxon>Haloferacaceae</taxon>
        <taxon>Halorubrum</taxon>
    </lineage>
</organism>
<keyword evidence="3" id="KW-1185">Reference proteome</keyword>
<dbReference type="InterPro" id="IPR036388">
    <property type="entry name" value="WH-like_DNA-bd_sf"/>
</dbReference>
<reference evidence="2 3" key="1">
    <citation type="journal article" date="2019" name="Int. J. Syst. Evol. Microbiol.">
        <title>The Global Catalogue of Microorganisms (GCM) 10K type strain sequencing project: providing services to taxonomists for standard genome sequencing and annotation.</title>
        <authorList>
            <consortium name="The Broad Institute Genomics Platform"/>
            <consortium name="The Broad Institute Genome Sequencing Center for Infectious Disease"/>
            <person name="Wu L."/>
            <person name="Ma J."/>
        </authorList>
    </citation>
    <scope>NUCLEOTIDE SEQUENCE [LARGE SCALE GENOMIC DNA]</scope>
    <source>
        <strain evidence="2 3">CGMCC 1.16026</strain>
    </source>
</reference>
<proteinExistence type="predicted"/>
<dbReference type="Proteomes" id="UP001596145">
    <property type="component" value="Unassembled WGS sequence"/>
</dbReference>
<dbReference type="RefSeq" id="WP_203227902.1">
    <property type="nucleotide sequence ID" value="NZ_JBHSKV010000017.1"/>
</dbReference>
<evidence type="ECO:0000313" key="2">
    <source>
        <dbReference type="EMBL" id="MFC5135512.1"/>
    </source>
</evidence>
<dbReference type="AlphaFoldDB" id="A0ABD5QU14"/>
<protein>
    <recommendedName>
        <fullName evidence="4">MarR family transcriptional regulator</fullName>
    </recommendedName>
</protein>
<evidence type="ECO:0000313" key="3">
    <source>
        <dbReference type="Proteomes" id="UP001596145"/>
    </source>
</evidence>
<accession>A0ABD5QU14</accession>
<gene>
    <name evidence="2" type="ORF">ACFPJA_12395</name>
</gene>
<dbReference type="EMBL" id="JBHSKV010000017">
    <property type="protein sequence ID" value="MFC5135512.1"/>
    <property type="molecule type" value="Genomic_DNA"/>
</dbReference>
<dbReference type="Gene3D" id="1.10.10.10">
    <property type="entry name" value="Winged helix-like DNA-binding domain superfamily/Winged helix DNA-binding domain"/>
    <property type="match status" value="1"/>
</dbReference>
<dbReference type="SUPFAM" id="SSF46785">
    <property type="entry name" value="Winged helix' DNA-binding domain"/>
    <property type="match status" value="1"/>
</dbReference>
<sequence length="129" mass="14649">MDYEPDETEQAVLDVVRQEGRVNPMRVREQTEIRKQYVNDALRQLQKAGVIRKVNRGLYEHVPENDDEYGDAADQDVAALEERVAELEAQLESAREWLDVAVEAIDRGDPEELKKNTLAALAALEGEDD</sequence>
<evidence type="ECO:0008006" key="4">
    <source>
        <dbReference type="Google" id="ProtNLM"/>
    </source>
</evidence>
<name>A0ABD5QU14_9EURY</name>
<feature type="coiled-coil region" evidence="1">
    <location>
        <begin position="70"/>
        <end position="97"/>
    </location>
</feature>
<evidence type="ECO:0000256" key="1">
    <source>
        <dbReference type="SAM" id="Coils"/>
    </source>
</evidence>
<keyword evidence="1" id="KW-0175">Coiled coil</keyword>
<comment type="caution">
    <text evidence="2">The sequence shown here is derived from an EMBL/GenBank/DDBJ whole genome shotgun (WGS) entry which is preliminary data.</text>
</comment>